<dbReference type="Proteomes" id="UP000307440">
    <property type="component" value="Unassembled WGS sequence"/>
</dbReference>
<dbReference type="OrthoDB" id="3235609at2759"/>
<organism evidence="2 3">
    <name type="scientific">Coprinopsis marcescibilis</name>
    <name type="common">Agaric fungus</name>
    <name type="synonym">Psathyrella marcescibilis</name>
    <dbReference type="NCBI Taxonomy" id="230819"/>
    <lineage>
        <taxon>Eukaryota</taxon>
        <taxon>Fungi</taxon>
        <taxon>Dikarya</taxon>
        <taxon>Basidiomycota</taxon>
        <taxon>Agaricomycotina</taxon>
        <taxon>Agaricomycetes</taxon>
        <taxon>Agaricomycetidae</taxon>
        <taxon>Agaricales</taxon>
        <taxon>Agaricineae</taxon>
        <taxon>Psathyrellaceae</taxon>
        <taxon>Coprinopsis</taxon>
    </lineage>
</organism>
<keyword evidence="3" id="KW-1185">Reference proteome</keyword>
<dbReference type="AlphaFoldDB" id="A0A5C3LAE6"/>
<evidence type="ECO:0000256" key="1">
    <source>
        <dbReference type="SAM" id="MobiDB-lite"/>
    </source>
</evidence>
<feature type="compositionally biased region" description="Basic residues" evidence="1">
    <location>
        <begin position="287"/>
        <end position="298"/>
    </location>
</feature>
<feature type="compositionally biased region" description="Basic and acidic residues" evidence="1">
    <location>
        <begin position="416"/>
        <end position="426"/>
    </location>
</feature>
<reference evidence="2 3" key="1">
    <citation type="journal article" date="2019" name="Nat. Ecol. Evol.">
        <title>Megaphylogeny resolves global patterns of mushroom evolution.</title>
        <authorList>
            <person name="Varga T."/>
            <person name="Krizsan K."/>
            <person name="Foldi C."/>
            <person name="Dima B."/>
            <person name="Sanchez-Garcia M."/>
            <person name="Sanchez-Ramirez S."/>
            <person name="Szollosi G.J."/>
            <person name="Szarkandi J.G."/>
            <person name="Papp V."/>
            <person name="Albert L."/>
            <person name="Andreopoulos W."/>
            <person name="Angelini C."/>
            <person name="Antonin V."/>
            <person name="Barry K.W."/>
            <person name="Bougher N.L."/>
            <person name="Buchanan P."/>
            <person name="Buyck B."/>
            <person name="Bense V."/>
            <person name="Catcheside P."/>
            <person name="Chovatia M."/>
            <person name="Cooper J."/>
            <person name="Damon W."/>
            <person name="Desjardin D."/>
            <person name="Finy P."/>
            <person name="Geml J."/>
            <person name="Haridas S."/>
            <person name="Hughes K."/>
            <person name="Justo A."/>
            <person name="Karasinski D."/>
            <person name="Kautmanova I."/>
            <person name="Kiss B."/>
            <person name="Kocsube S."/>
            <person name="Kotiranta H."/>
            <person name="LaButti K.M."/>
            <person name="Lechner B.E."/>
            <person name="Liimatainen K."/>
            <person name="Lipzen A."/>
            <person name="Lukacs Z."/>
            <person name="Mihaltcheva S."/>
            <person name="Morgado L.N."/>
            <person name="Niskanen T."/>
            <person name="Noordeloos M.E."/>
            <person name="Ohm R.A."/>
            <person name="Ortiz-Santana B."/>
            <person name="Ovrebo C."/>
            <person name="Racz N."/>
            <person name="Riley R."/>
            <person name="Savchenko A."/>
            <person name="Shiryaev A."/>
            <person name="Soop K."/>
            <person name="Spirin V."/>
            <person name="Szebenyi C."/>
            <person name="Tomsovsky M."/>
            <person name="Tulloss R.E."/>
            <person name="Uehling J."/>
            <person name="Grigoriev I.V."/>
            <person name="Vagvolgyi C."/>
            <person name="Papp T."/>
            <person name="Martin F.M."/>
            <person name="Miettinen O."/>
            <person name="Hibbett D.S."/>
            <person name="Nagy L.G."/>
        </authorList>
    </citation>
    <scope>NUCLEOTIDE SEQUENCE [LARGE SCALE GENOMIC DNA]</scope>
    <source>
        <strain evidence="2 3">CBS 121175</strain>
    </source>
</reference>
<gene>
    <name evidence="2" type="ORF">FA15DRAFT_668785</name>
</gene>
<protein>
    <submittedName>
        <fullName evidence="2">Uncharacterized protein</fullName>
    </submittedName>
</protein>
<proteinExistence type="predicted"/>
<feature type="region of interest" description="Disordered" evidence="1">
    <location>
        <begin position="276"/>
        <end position="328"/>
    </location>
</feature>
<feature type="region of interest" description="Disordered" evidence="1">
    <location>
        <begin position="415"/>
        <end position="474"/>
    </location>
</feature>
<accession>A0A5C3LAE6</accession>
<sequence>MTLAGPSSLLRSKDPSAPIELILGIKESGSSHLLLTIRDGRRLGYAPRWEPCKTVDFESLSPIYFNEVAELSTKLRSLKNQKGFGSSKANKIYSAPGGSAGVKRGDFEHNRILYKTLHNAIDTDKYSMGNTSWAANLRVCSLTFNLWSADIRKLKDRQSKPRVLDVGFAEANVPSLAFKARPALDFLVAENSALRQAKQTRQVFGHGETVKLHEYEIRDRIRAVLNTATPHNPIVLLVFEKEWATHILKSFDYDLETRPLKALVFKPEVRVGPAYSGGRFESDNGYQRRRSRSPHRRNNSYASSSSTADPRNRRRSPESAQTGDPLPSQLPSECNVYFVDVKQMYCTMKQAAEVDSSPLDIYDIAQGLQVQVAYDPATWCAGNEAVLLQDLWRTMISGTSIDEQRAEWKKVAKAGDYGRDHDRDGDVAASDGGYDSQEDPNGYQEPQKGYPQASATGATIDPDDVSDYGSSEEE</sequence>
<feature type="compositionally biased region" description="Acidic residues" evidence="1">
    <location>
        <begin position="461"/>
        <end position="474"/>
    </location>
</feature>
<evidence type="ECO:0000313" key="2">
    <source>
        <dbReference type="EMBL" id="TFK25248.1"/>
    </source>
</evidence>
<dbReference type="EMBL" id="ML210189">
    <property type="protein sequence ID" value="TFK25248.1"/>
    <property type="molecule type" value="Genomic_DNA"/>
</dbReference>
<name>A0A5C3LAE6_COPMA</name>
<evidence type="ECO:0000313" key="3">
    <source>
        <dbReference type="Proteomes" id="UP000307440"/>
    </source>
</evidence>